<dbReference type="Pfam" id="PF00999">
    <property type="entry name" value="Na_H_Exchanger"/>
    <property type="match status" value="1"/>
</dbReference>
<evidence type="ECO:0000256" key="6">
    <source>
        <dbReference type="ARBA" id="ARBA00022989"/>
    </source>
</evidence>
<gene>
    <name evidence="11" type="ORF">L0668_03065</name>
</gene>
<evidence type="ECO:0000256" key="8">
    <source>
        <dbReference type="ARBA" id="ARBA00023136"/>
    </source>
</evidence>
<dbReference type="InterPro" id="IPR038770">
    <property type="entry name" value="Na+/solute_symporter_sf"/>
</dbReference>
<dbReference type="PANTHER" id="PTHR42751:SF1">
    <property type="entry name" value="CATION_PROTON ANTIPORTER YBAL-RELATED"/>
    <property type="match status" value="1"/>
</dbReference>
<evidence type="ECO:0000256" key="9">
    <source>
        <dbReference type="SAM" id="Phobius"/>
    </source>
</evidence>
<feature type="transmembrane region" description="Helical" evidence="9">
    <location>
        <begin position="74"/>
        <end position="101"/>
    </location>
</feature>
<proteinExistence type="inferred from homology"/>
<evidence type="ECO:0000256" key="4">
    <source>
        <dbReference type="ARBA" id="ARBA00022449"/>
    </source>
</evidence>
<keyword evidence="8 9" id="KW-0472">Membrane</keyword>
<feature type="domain" description="RCK N-terminal" evidence="10">
    <location>
        <begin position="384"/>
        <end position="501"/>
    </location>
</feature>
<dbReference type="InterPro" id="IPR006153">
    <property type="entry name" value="Cation/H_exchanger_TM"/>
</dbReference>
<evidence type="ECO:0000313" key="11">
    <source>
        <dbReference type="EMBL" id="MCF2947071.1"/>
    </source>
</evidence>
<feature type="transmembrane region" description="Helical" evidence="9">
    <location>
        <begin position="331"/>
        <end position="351"/>
    </location>
</feature>
<dbReference type="Proteomes" id="UP001521137">
    <property type="component" value="Unassembled WGS sequence"/>
</dbReference>
<dbReference type="SUPFAM" id="SSF51735">
    <property type="entry name" value="NAD(P)-binding Rossmann-fold domains"/>
    <property type="match status" value="1"/>
</dbReference>
<name>A0ABS9D2D0_9ALTE</name>
<dbReference type="Pfam" id="PF02254">
    <property type="entry name" value="TrkA_N"/>
    <property type="match status" value="1"/>
</dbReference>
<dbReference type="PANTHER" id="PTHR42751">
    <property type="entry name" value="SODIUM/HYDROGEN EXCHANGER FAMILY/TRKA DOMAIN PROTEIN"/>
    <property type="match status" value="1"/>
</dbReference>
<protein>
    <submittedName>
        <fullName evidence="11">Cation:proton antiporter</fullName>
    </submittedName>
</protein>
<reference evidence="11 12" key="1">
    <citation type="submission" date="2022-01" db="EMBL/GenBank/DDBJ databases">
        <title>Paraglaciecola sp. G1-23.</title>
        <authorList>
            <person name="Jin M.S."/>
            <person name="Han D.M."/>
            <person name="Kim H.M."/>
            <person name="Jeon C.O."/>
        </authorList>
    </citation>
    <scope>NUCLEOTIDE SEQUENCE [LARGE SCALE GENOMIC DNA]</scope>
    <source>
        <strain evidence="11 12">G1-23</strain>
    </source>
</reference>
<keyword evidence="12" id="KW-1185">Reference proteome</keyword>
<keyword evidence="4" id="KW-0050">Antiport</keyword>
<comment type="similarity">
    <text evidence="2">Belongs to the monovalent cation:proton antiporter 2 (CPA2) transporter (TC 2.A.37) family.</text>
</comment>
<dbReference type="PROSITE" id="PS51201">
    <property type="entry name" value="RCK_N"/>
    <property type="match status" value="1"/>
</dbReference>
<keyword evidence="3" id="KW-0813">Transport</keyword>
<evidence type="ECO:0000256" key="1">
    <source>
        <dbReference type="ARBA" id="ARBA00004141"/>
    </source>
</evidence>
<evidence type="ECO:0000256" key="7">
    <source>
        <dbReference type="ARBA" id="ARBA00023065"/>
    </source>
</evidence>
<evidence type="ECO:0000256" key="3">
    <source>
        <dbReference type="ARBA" id="ARBA00022448"/>
    </source>
</evidence>
<dbReference type="InterPro" id="IPR036291">
    <property type="entry name" value="NAD(P)-bd_dom_sf"/>
</dbReference>
<evidence type="ECO:0000313" key="12">
    <source>
        <dbReference type="Proteomes" id="UP001521137"/>
    </source>
</evidence>
<feature type="transmembrane region" description="Helical" evidence="9">
    <location>
        <begin position="273"/>
        <end position="291"/>
    </location>
</feature>
<feature type="transmembrane region" description="Helical" evidence="9">
    <location>
        <begin position="113"/>
        <end position="131"/>
    </location>
</feature>
<keyword evidence="6 9" id="KW-1133">Transmembrane helix</keyword>
<evidence type="ECO:0000256" key="2">
    <source>
        <dbReference type="ARBA" id="ARBA00005551"/>
    </source>
</evidence>
<dbReference type="Gene3D" id="1.20.1530.20">
    <property type="match status" value="1"/>
</dbReference>
<comment type="subcellular location">
    <subcellularLocation>
        <location evidence="1">Membrane</location>
        <topology evidence="1">Multi-pass membrane protein</topology>
    </subcellularLocation>
</comment>
<dbReference type="RefSeq" id="WP_235310583.1">
    <property type="nucleotide sequence ID" value="NZ_JAKGAS010000001.1"/>
</dbReference>
<sequence>MEFAFILLAFVFGLVLKLLRLPTLIGYLLAGFTLNYFDFTATQALQNIANFGITLMLFTIGLKLNIKDLYKKEVWLGSISHTFIWITLINVLLISLSWIGLSAFAELDWTTQALLAFSLSFSSTVCIVKILEDNGEIKTRHGTLAIGILVMQDIIAVLFLVIATGKVPSVWALGLLLLFFVKPLWSKILESVGHGELLVLSGFMLAFGGYELFELVGVKGDLGALIIGMFVATHQKSAELSKSLMSFKDLFLIGFFLTIGLSELPTLELTLTALVLCLFIPIKFVLFFKLFSLLKLRARTSYLASLVLSNYSEFGLIVVALLVNLKWLPQEWLVVLAIAVSFSFVLTSFAYKNSHNQYNRLKLKLKFFEQNVRLPEDTFVQPKDAEIIVIGLGRVGKGAYASLHQMVGRKVWGMDADPVRINKLKKLGYQVLVGDGEDVDLWENMDLTKVNLVLLALPSIDDICNITEQLQHANYQGKIASIARYQDQVEPLLKAGSDKVFNFFTEAGTGFAEESLQLILNKQQTKKTLKQE</sequence>
<feature type="transmembrane region" description="Helical" evidence="9">
    <location>
        <begin position="250"/>
        <end position="267"/>
    </location>
</feature>
<comment type="caution">
    <text evidence="11">The sequence shown here is derived from an EMBL/GenBank/DDBJ whole genome shotgun (WGS) entry which is preliminary data.</text>
</comment>
<evidence type="ECO:0000256" key="5">
    <source>
        <dbReference type="ARBA" id="ARBA00022692"/>
    </source>
</evidence>
<feature type="transmembrane region" description="Helical" evidence="9">
    <location>
        <begin position="44"/>
        <end position="62"/>
    </location>
</feature>
<dbReference type="InterPro" id="IPR003148">
    <property type="entry name" value="RCK_N"/>
</dbReference>
<evidence type="ECO:0000259" key="10">
    <source>
        <dbReference type="PROSITE" id="PS51201"/>
    </source>
</evidence>
<dbReference type="Gene3D" id="3.40.50.720">
    <property type="entry name" value="NAD(P)-binding Rossmann-like Domain"/>
    <property type="match status" value="1"/>
</dbReference>
<dbReference type="EMBL" id="JAKGAS010000001">
    <property type="protein sequence ID" value="MCF2947071.1"/>
    <property type="molecule type" value="Genomic_DNA"/>
</dbReference>
<feature type="transmembrane region" description="Helical" evidence="9">
    <location>
        <begin position="143"/>
        <end position="163"/>
    </location>
</feature>
<accession>A0ABS9D2D0</accession>
<feature type="transmembrane region" description="Helical" evidence="9">
    <location>
        <begin position="303"/>
        <end position="325"/>
    </location>
</feature>
<organism evidence="11 12">
    <name type="scientific">Paraglaciecola algarum</name>
    <dbReference type="NCBI Taxonomy" id="3050085"/>
    <lineage>
        <taxon>Bacteria</taxon>
        <taxon>Pseudomonadati</taxon>
        <taxon>Pseudomonadota</taxon>
        <taxon>Gammaproteobacteria</taxon>
        <taxon>Alteromonadales</taxon>
        <taxon>Alteromonadaceae</taxon>
        <taxon>Paraglaciecola</taxon>
    </lineage>
</organism>
<keyword evidence="5 9" id="KW-0812">Transmembrane</keyword>
<keyword evidence="7" id="KW-0406">Ion transport</keyword>